<sequence length="109" mass="12625">MIGLEQIIVAALIELTRIDESISCQNPQVGIEISKILTRELFPIVEFGYRICLGGRLLSKHFDHLFFQFKLIHRSLRNSEFEPTQTIVVHKGCNTIPQISFYYLVVFNK</sequence>
<comment type="caution">
    <text evidence="1">The sequence shown here is derived from an EMBL/GenBank/DDBJ whole genome shotgun (WGS) entry which is preliminary data.</text>
</comment>
<accession>A0A3M7RXY6</accession>
<evidence type="ECO:0000313" key="2">
    <source>
        <dbReference type="Proteomes" id="UP000276133"/>
    </source>
</evidence>
<keyword evidence="2" id="KW-1185">Reference proteome</keyword>
<dbReference type="EMBL" id="REGN01002393">
    <property type="protein sequence ID" value="RNA28453.1"/>
    <property type="molecule type" value="Genomic_DNA"/>
</dbReference>
<gene>
    <name evidence="1" type="ORF">BpHYR1_046283</name>
</gene>
<dbReference type="AlphaFoldDB" id="A0A3M7RXY6"/>
<reference evidence="1 2" key="1">
    <citation type="journal article" date="2018" name="Sci. Rep.">
        <title>Genomic signatures of local adaptation to the degree of environmental predictability in rotifers.</title>
        <authorList>
            <person name="Franch-Gras L."/>
            <person name="Hahn C."/>
            <person name="Garcia-Roger E.M."/>
            <person name="Carmona M.J."/>
            <person name="Serra M."/>
            <person name="Gomez A."/>
        </authorList>
    </citation>
    <scope>NUCLEOTIDE SEQUENCE [LARGE SCALE GENOMIC DNA]</scope>
    <source>
        <strain evidence="1">HYR1</strain>
    </source>
</reference>
<name>A0A3M7RXY6_BRAPC</name>
<protein>
    <submittedName>
        <fullName evidence="1">Uncharacterized protein</fullName>
    </submittedName>
</protein>
<evidence type="ECO:0000313" key="1">
    <source>
        <dbReference type="EMBL" id="RNA28453.1"/>
    </source>
</evidence>
<organism evidence="1 2">
    <name type="scientific">Brachionus plicatilis</name>
    <name type="common">Marine rotifer</name>
    <name type="synonym">Brachionus muelleri</name>
    <dbReference type="NCBI Taxonomy" id="10195"/>
    <lineage>
        <taxon>Eukaryota</taxon>
        <taxon>Metazoa</taxon>
        <taxon>Spiralia</taxon>
        <taxon>Gnathifera</taxon>
        <taxon>Rotifera</taxon>
        <taxon>Eurotatoria</taxon>
        <taxon>Monogononta</taxon>
        <taxon>Pseudotrocha</taxon>
        <taxon>Ploima</taxon>
        <taxon>Brachionidae</taxon>
        <taxon>Brachionus</taxon>
    </lineage>
</organism>
<dbReference type="Proteomes" id="UP000276133">
    <property type="component" value="Unassembled WGS sequence"/>
</dbReference>
<proteinExistence type="predicted"/>